<dbReference type="Pfam" id="PF13538">
    <property type="entry name" value="UvrD_C_2"/>
    <property type="match status" value="1"/>
</dbReference>
<gene>
    <name evidence="4" type="ordered locus">Turpa_0163</name>
</gene>
<dbReference type="Gene3D" id="2.30.30.940">
    <property type="match status" value="1"/>
</dbReference>
<evidence type="ECO:0000259" key="3">
    <source>
        <dbReference type="Pfam" id="PF13538"/>
    </source>
</evidence>
<dbReference type="OrthoDB" id="9803432at2"/>
<name>I4B0L8_TURPD</name>
<dbReference type="InterPro" id="IPR027417">
    <property type="entry name" value="P-loop_NTPase"/>
</dbReference>
<dbReference type="EMBL" id="CP002959">
    <property type="protein sequence ID" value="AFM10825.1"/>
    <property type="molecule type" value="Genomic_DNA"/>
</dbReference>
<protein>
    <recommendedName>
        <fullName evidence="3">UvrD-like helicase C-terminal domain-containing protein</fullName>
    </recommendedName>
</protein>
<dbReference type="PATRIC" id="fig|869212.3.peg.121"/>
<dbReference type="KEGG" id="tpx:Turpa_0163"/>
<dbReference type="Pfam" id="PF13245">
    <property type="entry name" value="AAA_19"/>
    <property type="match status" value="1"/>
</dbReference>
<proteinExistence type="predicted"/>
<dbReference type="GO" id="GO:0006310">
    <property type="term" value="P:DNA recombination"/>
    <property type="evidence" value="ECO:0007669"/>
    <property type="project" value="TreeGrafter"/>
</dbReference>
<dbReference type="Gene3D" id="3.40.50.300">
    <property type="entry name" value="P-loop containing nucleotide triphosphate hydrolases"/>
    <property type="match status" value="2"/>
</dbReference>
<dbReference type="PANTHER" id="PTHR43788">
    <property type="entry name" value="DNA2/NAM7 HELICASE FAMILY MEMBER"/>
    <property type="match status" value="1"/>
</dbReference>
<evidence type="ECO:0000313" key="5">
    <source>
        <dbReference type="Proteomes" id="UP000006048"/>
    </source>
</evidence>
<sequence>MSEFKYLTDQLIADADLWNQVPLSLAERESLISQFLAGEIAVEASERTAGMLATEYFDLTEINGAMHFIPGRYKDMFTFFLQSLNRARGQRSAAIMPGVNTLVTGGPGTGKSYQISRFVESLAAKQTDSPVRVAIAAPTGKAAARFTALEALPNLLLECLTIHRLMQLSPDGSRAKYDAPNPLPVDVLIVDEISMVDLGLFARLIGALPLHAQVVLAGDIGQLPAVDGIAIAPALEFLAEQGLLTHLELTVTHRFSASKAAVYAALQSDGISAVTAQSEGIRLIEIQDTQALNLHVENYAREIYRTPGFTALAERLAQTPFPGTTWQKAAKDILQQLQRSIILCESNEGSHGTSALNRRIAAVCTGNRVTPIMVTANSYELQLFNGDTGFIFNDGNHEHVIIESAGRVKRLPLGRLRHWQIAYAITIHKSQGSEYQMVHIVHETRKNPERDHRLLYTAVTRAREQAVILKMH</sequence>
<dbReference type="InterPro" id="IPR027785">
    <property type="entry name" value="UvrD-like_helicase_C"/>
</dbReference>
<dbReference type="STRING" id="869212.Turpa_0163"/>
<evidence type="ECO:0000256" key="1">
    <source>
        <dbReference type="ARBA" id="ARBA00022741"/>
    </source>
</evidence>
<dbReference type="CDD" id="cd17933">
    <property type="entry name" value="DEXSc_RecD-like"/>
    <property type="match status" value="1"/>
</dbReference>
<dbReference type="AlphaFoldDB" id="I4B0L8"/>
<dbReference type="SUPFAM" id="SSF52540">
    <property type="entry name" value="P-loop containing nucleoside triphosphate hydrolases"/>
    <property type="match status" value="1"/>
</dbReference>
<evidence type="ECO:0000313" key="4">
    <source>
        <dbReference type="EMBL" id="AFM10825.1"/>
    </source>
</evidence>
<dbReference type="RefSeq" id="WP_014801346.1">
    <property type="nucleotide sequence ID" value="NC_018020.1"/>
</dbReference>
<dbReference type="Proteomes" id="UP000006048">
    <property type="component" value="Chromosome"/>
</dbReference>
<dbReference type="CDD" id="cd18809">
    <property type="entry name" value="SF1_C_RecD"/>
    <property type="match status" value="1"/>
</dbReference>
<dbReference type="InterPro" id="IPR050534">
    <property type="entry name" value="Coronavir_polyprotein_1ab"/>
</dbReference>
<dbReference type="HOGENOM" id="CLU_578632_0_0_12"/>
<keyword evidence="5" id="KW-1185">Reference proteome</keyword>
<keyword evidence="2" id="KW-0067">ATP-binding</keyword>
<feature type="domain" description="UvrD-like helicase C-terminal" evidence="3">
    <location>
        <begin position="422"/>
        <end position="468"/>
    </location>
</feature>
<accession>I4B0L8</accession>
<dbReference type="GO" id="GO:0009338">
    <property type="term" value="C:exodeoxyribonuclease V complex"/>
    <property type="evidence" value="ECO:0007669"/>
    <property type="project" value="TreeGrafter"/>
</dbReference>
<dbReference type="GO" id="GO:0005524">
    <property type="term" value="F:ATP binding"/>
    <property type="evidence" value="ECO:0007669"/>
    <property type="project" value="UniProtKB-KW"/>
</dbReference>
<evidence type="ECO:0000256" key="2">
    <source>
        <dbReference type="ARBA" id="ARBA00022840"/>
    </source>
</evidence>
<reference evidence="4 5" key="1">
    <citation type="submission" date="2012-06" db="EMBL/GenBank/DDBJ databases">
        <title>The complete chromosome of genome of Turneriella parva DSM 21527.</title>
        <authorList>
            <consortium name="US DOE Joint Genome Institute (JGI-PGF)"/>
            <person name="Lucas S."/>
            <person name="Han J."/>
            <person name="Lapidus A."/>
            <person name="Bruce D."/>
            <person name="Goodwin L."/>
            <person name="Pitluck S."/>
            <person name="Peters L."/>
            <person name="Kyrpides N."/>
            <person name="Mavromatis K."/>
            <person name="Ivanova N."/>
            <person name="Mikhailova N."/>
            <person name="Chertkov O."/>
            <person name="Detter J.C."/>
            <person name="Tapia R."/>
            <person name="Han C."/>
            <person name="Land M."/>
            <person name="Hauser L."/>
            <person name="Markowitz V."/>
            <person name="Cheng J.-F."/>
            <person name="Hugenholtz P."/>
            <person name="Woyke T."/>
            <person name="Wu D."/>
            <person name="Gronow S."/>
            <person name="Wellnitz S."/>
            <person name="Brambilla E."/>
            <person name="Klenk H.-P."/>
            <person name="Eisen J.A."/>
        </authorList>
    </citation>
    <scope>NUCLEOTIDE SEQUENCE [LARGE SCALE GENOMIC DNA]</scope>
    <source>
        <strain evidence="5">ATCC BAA-1111 / DSM 21527 / NCTC 11395 / H</strain>
    </source>
</reference>
<dbReference type="PANTHER" id="PTHR43788:SF6">
    <property type="entry name" value="DNA HELICASE B"/>
    <property type="match status" value="1"/>
</dbReference>
<keyword evidence="1" id="KW-0547">Nucleotide-binding</keyword>
<organism evidence="4 5">
    <name type="scientific">Turneriella parva (strain ATCC BAA-1111 / DSM 21527 / NCTC 11395 / H)</name>
    <name type="common">Leptospira parva</name>
    <dbReference type="NCBI Taxonomy" id="869212"/>
    <lineage>
        <taxon>Bacteria</taxon>
        <taxon>Pseudomonadati</taxon>
        <taxon>Spirochaetota</taxon>
        <taxon>Spirochaetia</taxon>
        <taxon>Leptospirales</taxon>
        <taxon>Leptospiraceae</taxon>
        <taxon>Turneriella</taxon>
    </lineage>
</organism>
<dbReference type="GO" id="GO:0017116">
    <property type="term" value="F:single-stranded DNA helicase activity"/>
    <property type="evidence" value="ECO:0007669"/>
    <property type="project" value="TreeGrafter"/>
</dbReference>